<protein>
    <submittedName>
        <fullName evidence="1">Uncharacterized protein</fullName>
    </submittedName>
</protein>
<dbReference type="AlphaFoldDB" id="A0A068VPM4"/>
<dbReference type="EMBL" id="LM676427">
    <property type="protein sequence ID" value="CEP26983.1"/>
    <property type="molecule type" value="Genomic_DNA"/>
</dbReference>
<evidence type="ECO:0000313" key="1">
    <source>
        <dbReference type="EMBL" id="CEP26983.1"/>
    </source>
</evidence>
<accession>A0A068VPM4</accession>
<organism evidence="1">
    <name type="scientific">Propionibacterium freudenreichii subsp. freudenreichii</name>
    <dbReference type="NCBI Taxonomy" id="66712"/>
    <lineage>
        <taxon>Bacteria</taxon>
        <taxon>Bacillati</taxon>
        <taxon>Actinomycetota</taxon>
        <taxon>Actinomycetes</taxon>
        <taxon>Propionibacteriales</taxon>
        <taxon>Propionibacteriaceae</taxon>
        <taxon>Propionibacterium</taxon>
    </lineage>
</organism>
<proteinExistence type="predicted"/>
<sequence length="17" mass="2168">MNQRPHELRVMRDPECR</sequence>
<gene>
    <name evidence="1" type="ORF">PFCIRM138_11245</name>
</gene>
<reference evidence="1" key="1">
    <citation type="submission" date="2014-08" db="EMBL/GenBank/DDBJ databases">
        <authorList>
            <person name="Falentin Helene"/>
        </authorList>
    </citation>
    <scope>NUCLEOTIDE SEQUENCE</scope>
</reference>
<name>A0A068VPM4_PROFF</name>